<protein>
    <recommendedName>
        <fullName evidence="7">GRF-type domain-containing protein</fullName>
    </recommendedName>
</protein>
<evidence type="ECO:0000313" key="8">
    <source>
        <dbReference type="EMBL" id="KAF2874848.1"/>
    </source>
</evidence>
<dbReference type="GO" id="GO:0008270">
    <property type="term" value="F:zinc ion binding"/>
    <property type="evidence" value="ECO:0007669"/>
    <property type="project" value="UniProtKB-KW"/>
</dbReference>
<comment type="caution">
    <text evidence="8">The sequence shown here is derived from an EMBL/GenBank/DDBJ whole genome shotgun (WGS) entry which is preliminary data.</text>
</comment>
<evidence type="ECO:0000256" key="3">
    <source>
        <dbReference type="ARBA" id="ARBA00022833"/>
    </source>
</evidence>
<evidence type="ECO:0000256" key="2">
    <source>
        <dbReference type="ARBA" id="ARBA00022771"/>
    </source>
</evidence>
<proteinExistence type="predicted"/>
<keyword evidence="5" id="KW-0175">Coiled coil</keyword>
<dbReference type="PROSITE" id="PS51999">
    <property type="entry name" value="ZF_GRF"/>
    <property type="match status" value="1"/>
</dbReference>
<feature type="compositionally biased region" description="Polar residues" evidence="6">
    <location>
        <begin position="190"/>
        <end position="209"/>
    </location>
</feature>
<evidence type="ECO:0000256" key="4">
    <source>
        <dbReference type="PROSITE-ProRule" id="PRU01343"/>
    </source>
</evidence>
<feature type="compositionally biased region" description="Low complexity" evidence="6">
    <location>
        <begin position="99"/>
        <end position="124"/>
    </location>
</feature>
<feature type="region of interest" description="Disordered" evidence="6">
    <location>
        <begin position="169"/>
        <end position="247"/>
    </location>
</feature>
<dbReference type="OrthoDB" id="430051at2759"/>
<keyword evidence="9" id="KW-1185">Reference proteome</keyword>
<evidence type="ECO:0000256" key="6">
    <source>
        <dbReference type="SAM" id="MobiDB-lite"/>
    </source>
</evidence>
<organism evidence="8 9">
    <name type="scientific">Massariosphaeria phaeospora</name>
    <dbReference type="NCBI Taxonomy" id="100035"/>
    <lineage>
        <taxon>Eukaryota</taxon>
        <taxon>Fungi</taxon>
        <taxon>Dikarya</taxon>
        <taxon>Ascomycota</taxon>
        <taxon>Pezizomycotina</taxon>
        <taxon>Dothideomycetes</taxon>
        <taxon>Pleosporomycetidae</taxon>
        <taxon>Pleosporales</taxon>
        <taxon>Pleosporales incertae sedis</taxon>
        <taxon>Massariosphaeria</taxon>
    </lineage>
</organism>
<keyword evidence="1" id="KW-0479">Metal-binding</keyword>
<accession>A0A7C8IAW4</accession>
<feature type="coiled-coil region" evidence="5">
    <location>
        <begin position="308"/>
        <end position="335"/>
    </location>
</feature>
<dbReference type="AlphaFoldDB" id="A0A7C8IAW4"/>
<dbReference type="EMBL" id="JAADJZ010000005">
    <property type="protein sequence ID" value="KAF2874848.1"/>
    <property type="molecule type" value="Genomic_DNA"/>
</dbReference>
<dbReference type="Proteomes" id="UP000481861">
    <property type="component" value="Unassembled WGS sequence"/>
</dbReference>
<name>A0A7C8IAW4_9PLEO</name>
<feature type="domain" description="GRF-type" evidence="7">
    <location>
        <begin position="34"/>
        <end position="80"/>
    </location>
</feature>
<keyword evidence="2 4" id="KW-0863">Zinc-finger</keyword>
<evidence type="ECO:0000256" key="5">
    <source>
        <dbReference type="SAM" id="Coils"/>
    </source>
</evidence>
<feature type="compositionally biased region" description="Low complexity" evidence="6">
    <location>
        <begin position="232"/>
        <end position="247"/>
    </location>
</feature>
<evidence type="ECO:0000259" key="7">
    <source>
        <dbReference type="PROSITE" id="PS51999"/>
    </source>
</evidence>
<feature type="region of interest" description="Disordered" evidence="6">
    <location>
        <begin position="86"/>
        <end position="143"/>
    </location>
</feature>
<evidence type="ECO:0000256" key="1">
    <source>
        <dbReference type="ARBA" id="ARBA00022723"/>
    </source>
</evidence>
<gene>
    <name evidence="8" type="ORF">BDV95DRAFT_563767</name>
</gene>
<keyword evidence="3" id="KW-0862">Zinc</keyword>
<sequence length="351" mass="38155">MAGFRGGRGGRGGAASTSWAKPLKGHFANGEWLCDCNPQLPTNHFQVKKNNVNQHRWFRTCQKDQNDKTCCKFFLWDDDARPREARALASNSRTEPVGAAAATPARPQRASSPPRAYASPAERSGSNRKRSRALPDDDEFGFGQEDAAFNSELEQVAATVETPRKAVKTTMFETPARRKLPWQKSEDASGLQTPQTAGRSSTNLFTARSSVPGVPLLTPSKYADQGDGSSQTLTPSSSPVDTPTPSRFKDAMAGGAVDDVVGDVFGLLRQANIKLSESVEQSLNGVLKKHTRTSEGLRRGRDVARVSVKAKDAKIAELTHRVTTLEAELEAEKAVVKHLQWQAETGHQSDS</sequence>
<evidence type="ECO:0000313" key="9">
    <source>
        <dbReference type="Proteomes" id="UP000481861"/>
    </source>
</evidence>
<reference evidence="8 9" key="1">
    <citation type="submission" date="2020-01" db="EMBL/GenBank/DDBJ databases">
        <authorList>
            <consortium name="DOE Joint Genome Institute"/>
            <person name="Haridas S."/>
            <person name="Albert R."/>
            <person name="Binder M."/>
            <person name="Bloem J."/>
            <person name="Labutti K."/>
            <person name="Salamov A."/>
            <person name="Andreopoulos B."/>
            <person name="Baker S.E."/>
            <person name="Barry K."/>
            <person name="Bills G."/>
            <person name="Bluhm B.H."/>
            <person name="Cannon C."/>
            <person name="Castanera R."/>
            <person name="Culley D.E."/>
            <person name="Daum C."/>
            <person name="Ezra D."/>
            <person name="Gonzalez J.B."/>
            <person name="Henrissat B."/>
            <person name="Kuo A."/>
            <person name="Liang C."/>
            <person name="Lipzen A."/>
            <person name="Lutzoni F."/>
            <person name="Magnuson J."/>
            <person name="Mondo S."/>
            <person name="Nolan M."/>
            <person name="Ohm R."/>
            <person name="Pangilinan J."/>
            <person name="Park H.-J.H."/>
            <person name="Ramirez L."/>
            <person name="Alfaro M."/>
            <person name="Sun H."/>
            <person name="Tritt A."/>
            <person name="Yoshinaga Y."/>
            <person name="Zwiers L.-H.L."/>
            <person name="Turgeon B.G."/>
            <person name="Goodwin S.B."/>
            <person name="Spatafora J.W."/>
            <person name="Crous P.W."/>
            <person name="Grigoriev I.V."/>
        </authorList>
    </citation>
    <scope>NUCLEOTIDE SEQUENCE [LARGE SCALE GENOMIC DNA]</scope>
    <source>
        <strain evidence="8 9">CBS 611.86</strain>
    </source>
</reference>
<dbReference type="InterPro" id="IPR010666">
    <property type="entry name" value="Znf_GRF"/>
</dbReference>